<dbReference type="Proteomes" id="UP001501303">
    <property type="component" value="Unassembled WGS sequence"/>
</dbReference>
<evidence type="ECO:0000313" key="1">
    <source>
        <dbReference type="EMBL" id="GAA1896916.1"/>
    </source>
</evidence>
<protein>
    <submittedName>
        <fullName evidence="1">Type II toxin-antitoxin system RelE/ParE family toxin</fullName>
    </submittedName>
</protein>
<proteinExistence type="predicted"/>
<evidence type="ECO:0000313" key="2">
    <source>
        <dbReference type="Proteomes" id="UP001501303"/>
    </source>
</evidence>
<comment type="caution">
    <text evidence="1">The sequence shown here is derived from an EMBL/GenBank/DDBJ whole genome shotgun (WGS) entry which is preliminary data.</text>
</comment>
<gene>
    <name evidence="1" type="ORF">GCM10009716_03690</name>
</gene>
<reference evidence="1 2" key="1">
    <citation type="journal article" date="2019" name="Int. J. Syst. Evol. Microbiol.">
        <title>The Global Catalogue of Microorganisms (GCM) 10K type strain sequencing project: providing services to taxonomists for standard genome sequencing and annotation.</title>
        <authorList>
            <consortium name="The Broad Institute Genomics Platform"/>
            <consortium name="The Broad Institute Genome Sequencing Center for Infectious Disease"/>
            <person name="Wu L."/>
            <person name="Ma J."/>
        </authorList>
    </citation>
    <scope>NUCLEOTIDE SEQUENCE [LARGE SCALE GENOMIC DNA]</scope>
    <source>
        <strain evidence="1 2">JCM 13581</strain>
    </source>
</reference>
<sequence length="123" mass="13914">MWKIILLEPVDKWFLGLCEADEKTANLISDALDHLAAEGPSLGRPIVDRVHGSQLHNLKELRPSSRGTSEVRMLFVFDPDRAAIVLVAGDKAGRWSQWYAENVPVAERRYRAYRQAVEEGEGR</sequence>
<name>A0ABN2NV58_9ACTN</name>
<dbReference type="InterPro" id="IPR009241">
    <property type="entry name" value="HigB-like"/>
</dbReference>
<keyword evidence="2" id="KW-1185">Reference proteome</keyword>
<organism evidence="1 2">
    <name type="scientific">Streptomyces sodiiphilus</name>
    <dbReference type="NCBI Taxonomy" id="226217"/>
    <lineage>
        <taxon>Bacteria</taxon>
        <taxon>Bacillati</taxon>
        <taxon>Actinomycetota</taxon>
        <taxon>Actinomycetes</taxon>
        <taxon>Kitasatosporales</taxon>
        <taxon>Streptomycetaceae</taxon>
        <taxon>Streptomyces</taxon>
    </lineage>
</organism>
<dbReference type="Pfam" id="PF05973">
    <property type="entry name" value="Gp49"/>
    <property type="match status" value="1"/>
</dbReference>
<dbReference type="EMBL" id="BAAAMJ010000003">
    <property type="protein sequence ID" value="GAA1896916.1"/>
    <property type="molecule type" value="Genomic_DNA"/>
</dbReference>
<accession>A0ABN2NV58</accession>
<dbReference type="RefSeq" id="WP_344258234.1">
    <property type="nucleotide sequence ID" value="NZ_BAAAMJ010000003.1"/>
</dbReference>